<keyword evidence="5" id="KW-0862">Zinc</keyword>
<dbReference type="OrthoDB" id="9813689at2"/>
<keyword evidence="8" id="KW-1185">Reference proteome</keyword>
<keyword evidence="3 6" id="KW-1133">Transmembrane helix</keyword>
<dbReference type="AlphaFoldDB" id="A0A3R7NWR4"/>
<keyword evidence="4 6" id="KW-0472">Membrane</keyword>
<evidence type="ECO:0000256" key="3">
    <source>
        <dbReference type="ARBA" id="ARBA00022989"/>
    </source>
</evidence>
<name>A0A3R7NWR4_9RHOB</name>
<dbReference type="RefSeq" id="WP_106692156.1">
    <property type="nucleotide sequence ID" value="NZ_PXNQ02000009.1"/>
</dbReference>
<comment type="caution">
    <text evidence="7">The sequence shown here is derived from an EMBL/GenBank/DDBJ whole genome shotgun (WGS) entry which is preliminary data.</text>
</comment>
<feature type="transmembrane region" description="Helical" evidence="6">
    <location>
        <begin position="53"/>
        <end position="73"/>
    </location>
</feature>
<feature type="transmembrane region" description="Helical" evidence="6">
    <location>
        <begin position="85"/>
        <end position="102"/>
    </location>
</feature>
<proteinExistence type="predicted"/>
<evidence type="ECO:0000256" key="6">
    <source>
        <dbReference type="SAM" id="Phobius"/>
    </source>
</evidence>
<sequence>MTSQFPFGRPYDFYELLADGIVHGIGMAFALIGATTLIFYATIWGGGGEQVAIWIYSLGLVLALGVSFAYNMLPHSRVKWVMRRFDHSAIFILIAATYTPLLQQGMSDPQITALLVWIWTVAFLGIVLKCAFPGRGDRLAVLLYLAMGWSGLVAIGPISGYLPGASMWLIVIGGLIYSAGISFHLREKLRFQNAIWHVFVVAAAAVHYSAIFTALHLGGM</sequence>
<comment type="subcellular location">
    <subcellularLocation>
        <location evidence="1">Membrane</location>
        <topology evidence="1">Multi-pass membrane protein</topology>
    </subcellularLocation>
</comment>
<keyword evidence="5" id="KW-0479">Metal-binding</keyword>
<evidence type="ECO:0000313" key="7">
    <source>
        <dbReference type="EMBL" id="RNF33781.1"/>
    </source>
</evidence>
<feature type="transmembrane region" description="Helical" evidence="6">
    <location>
        <begin position="165"/>
        <end position="183"/>
    </location>
</feature>
<evidence type="ECO:0000256" key="2">
    <source>
        <dbReference type="ARBA" id="ARBA00022692"/>
    </source>
</evidence>
<feature type="transmembrane region" description="Helical" evidence="6">
    <location>
        <begin position="139"/>
        <end position="159"/>
    </location>
</feature>
<dbReference type="Proteomes" id="UP000238137">
    <property type="component" value="Unassembled WGS sequence"/>
</dbReference>
<evidence type="ECO:0000313" key="8">
    <source>
        <dbReference type="Proteomes" id="UP000238137"/>
    </source>
</evidence>
<dbReference type="Pfam" id="PF03006">
    <property type="entry name" value="HlyIII"/>
    <property type="match status" value="1"/>
</dbReference>
<dbReference type="InterPro" id="IPR004254">
    <property type="entry name" value="AdipoR/HlyIII-related"/>
</dbReference>
<dbReference type="EMBL" id="PXNQ02000009">
    <property type="protein sequence ID" value="RNF33781.1"/>
    <property type="molecule type" value="Genomic_DNA"/>
</dbReference>
<dbReference type="GO" id="GO:0003677">
    <property type="term" value="F:DNA binding"/>
    <property type="evidence" value="ECO:0007669"/>
    <property type="project" value="UniProtKB-KW"/>
</dbReference>
<dbReference type="PANTHER" id="PTHR20855:SF3">
    <property type="entry name" value="LD03007P"/>
    <property type="match status" value="1"/>
</dbReference>
<feature type="transmembrane region" description="Helical" evidence="6">
    <location>
        <begin position="21"/>
        <end position="41"/>
    </location>
</feature>
<reference evidence="7" key="1">
    <citation type="submission" date="2018-05" db="EMBL/GenBank/DDBJ databases">
        <title>Reclassification of Methylarcula marina and Methylarcula terricola as Paracoccus methylarcula sp.nov., comb.nov. and Paracoccus terricola comb.nov.</title>
        <authorList>
            <person name="Shmareva M.N."/>
            <person name="Doronina N.V."/>
            <person name="Vasilenko O.V."/>
            <person name="Tarlachkov S.V."/>
            <person name="Trotsenko Y.A."/>
        </authorList>
    </citation>
    <scope>NUCLEOTIDE SEQUENCE [LARGE SCALE GENOMIC DNA]</scope>
    <source>
        <strain evidence="7">VKM B-2159</strain>
    </source>
</reference>
<organism evidence="7 8">
    <name type="scientific">Paracoccus methylarcula</name>
    <dbReference type="NCBI Taxonomy" id="72022"/>
    <lineage>
        <taxon>Bacteria</taxon>
        <taxon>Pseudomonadati</taxon>
        <taxon>Pseudomonadota</taxon>
        <taxon>Alphaproteobacteria</taxon>
        <taxon>Rhodobacterales</taxon>
        <taxon>Paracoccaceae</taxon>
        <taxon>Paracoccus</taxon>
    </lineage>
</organism>
<keyword evidence="2 6" id="KW-0812">Transmembrane</keyword>
<feature type="transmembrane region" description="Helical" evidence="6">
    <location>
        <begin position="195"/>
        <end position="217"/>
    </location>
</feature>
<evidence type="ECO:0000256" key="5">
    <source>
        <dbReference type="PIRSR" id="PIRSR604254-1"/>
    </source>
</evidence>
<accession>A0A3R7NWR4</accession>
<evidence type="ECO:0000256" key="4">
    <source>
        <dbReference type="ARBA" id="ARBA00023136"/>
    </source>
</evidence>
<feature type="transmembrane region" description="Helical" evidence="6">
    <location>
        <begin position="114"/>
        <end position="132"/>
    </location>
</feature>
<gene>
    <name evidence="7" type="ORF">A7A09_015015</name>
</gene>
<dbReference type="GO" id="GO:0016020">
    <property type="term" value="C:membrane"/>
    <property type="evidence" value="ECO:0007669"/>
    <property type="project" value="UniProtKB-SubCell"/>
</dbReference>
<dbReference type="PANTHER" id="PTHR20855">
    <property type="entry name" value="ADIPOR/PROGESTIN RECEPTOR-RELATED"/>
    <property type="match status" value="1"/>
</dbReference>
<keyword evidence="7" id="KW-0238">DNA-binding</keyword>
<protein>
    <submittedName>
        <fullName evidence="7">DNA-binding protein</fullName>
    </submittedName>
</protein>
<dbReference type="GO" id="GO:0046872">
    <property type="term" value="F:metal ion binding"/>
    <property type="evidence" value="ECO:0007669"/>
    <property type="project" value="UniProtKB-KW"/>
</dbReference>
<feature type="binding site" evidence="5">
    <location>
        <position position="197"/>
    </location>
    <ligand>
        <name>Zn(2+)</name>
        <dbReference type="ChEBI" id="CHEBI:29105"/>
    </ligand>
</feature>
<evidence type="ECO:0000256" key="1">
    <source>
        <dbReference type="ARBA" id="ARBA00004141"/>
    </source>
</evidence>